<protein>
    <recommendedName>
        <fullName evidence="2">Cas12f1-like TNB domain-containing protein</fullName>
    </recommendedName>
</protein>
<keyword evidence="1" id="KW-0238">DNA-binding</keyword>
<evidence type="ECO:0000313" key="3">
    <source>
        <dbReference type="EMBL" id="QHU01337.1"/>
    </source>
</evidence>
<evidence type="ECO:0000259" key="2">
    <source>
        <dbReference type="Pfam" id="PF07282"/>
    </source>
</evidence>
<feature type="domain" description="Cas12f1-like TNB" evidence="2">
    <location>
        <begin position="541"/>
        <end position="609"/>
    </location>
</feature>
<organism evidence="3">
    <name type="scientific">viral metagenome</name>
    <dbReference type="NCBI Taxonomy" id="1070528"/>
    <lineage>
        <taxon>unclassified sequences</taxon>
        <taxon>metagenomes</taxon>
        <taxon>organismal metagenomes</taxon>
    </lineage>
</organism>
<sequence length="652" mass="77945">MKDPPDKYQDYYKCVKVPLKHVVKHYDINQSKINDLVIKAHKIVIHTLQFMKLYLIYHYDLNNELPTIDKQFINCCMKIICVEKSSGRPPKKEIKELKDKLSLFFNKYYKPTMQNEELDYTHMNTILDYLTIDIMTMYENNIKEHFVEYLERYVNVIWKKKYLSNKIRSIKKTKEARNYSINQLNNQLRKIKYDLLNVENTNYKSKTFYHNWIKTQKKVILPNRKFKKENVYYDIQCNPMDYLPCMIYMMKEIEKEELTIYNVFSLRSDIIPKHIRIDTTTLVHTLLTKKYGNKSDYLFKGNLKRNEDKIWKFFFRTERQCFTKKDYSFHHMIETDGISCSILLLRKDLVGKRFMTITNNSKELYIDSLDNYEMLKNKTIVGVDPGKCDIIYCVDGDNKQANTFRYSQDQRRKETKAKKYSKIILELKQQKINNNTIIEYETELSKYNRKTLNFSKFIEYITKKNEINKLIIDFYNSFIFRKLKLNGYLNRKITEKKMVNRFQSQFGNPEDTIICFGDYEQRKHMKYKEPIKGRGIRTLFKKNGFKTYLVDEFRTSCKCSKCVGGDCNKFMIRENPKPYKNNLGLIHGLIACKKCSNVWNRDCNGATNIYKIAESHINKNIRPSYLCRGNLSGVLDDTSKSKFTRSEMGKPC</sequence>
<accession>A0A6C0J9W5</accession>
<dbReference type="Pfam" id="PF07282">
    <property type="entry name" value="Cas12f1-like_TNB"/>
    <property type="match status" value="1"/>
</dbReference>
<evidence type="ECO:0000256" key="1">
    <source>
        <dbReference type="ARBA" id="ARBA00023125"/>
    </source>
</evidence>
<name>A0A6C0J9W5_9ZZZZ</name>
<dbReference type="AlphaFoldDB" id="A0A6C0J9W5"/>
<dbReference type="InterPro" id="IPR010095">
    <property type="entry name" value="Cas12f1-like_TNB"/>
</dbReference>
<dbReference type="GO" id="GO:0003677">
    <property type="term" value="F:DNA binding"/>
    <property type="evidence" value="ECO:0007669"/>
    <property type="project" value="UniProtKB-KW"/>
</dbReference>
<reference evidence="3" key="1">
    <citation type="journal article" date="2020" name="Nature">
        <title>Giant virus diversity and host interactions through global metagenomics.</title>
        <authorList>
            <person name="Schulz F."/>
            <person name="Roux S."/>
            <person name="Paez-Espino D."/>
            <person name="Jungbluth S."/>
            <person name="Walsh D.A."/>
            <person name="Denef V.J."/>
            <person name="McMahon K.D."/>
            <person name="Konstantinidis K.T."/>
            <person name="Eloe-Fadrosh E.A."/>
            <person name="Kyrpides N.C."/>
            <person name="Woyke T."/>
        </authorList>
    </citation>
    <scope>NUCLEOTIDE SEQUENCE</scope>
    <source>
        <strain evidence="3">GVMAG-M-3300025860-25</strain>
    </source>
</reference>
<dbReference type="EMBL" id="MN740338">
    <property type="protein sequence ID" value="QHU01337.1"/>
    <property type="molecule type" value="Genomic_DNA"/>
</dbReference>
<proteinExistence type="predicted"/>